<name>A0ABD1KFX0_9TELE</name>
<dbReference type="SMART" id="SM00406">
    <property type="entry name" value="IGv"/>
    <property type="match status" value="1"/>
</dbReference>
<evidence type="ECO:0000256" key="4">
    <source>
        <dbReference type="ARBA" id="ARBA00022729"/>
    </source>
</evidence>
<keyword evidence="8" id="KW-0325">Glycoprotein</keyword>
<dbReference type="Pfam" id="PF07686">
    <property type="entry name" value="V-set"/>
    <property type="match status" value="1"/>
</dbReference>
<dbReference type="GO" id="GO:0016020">
    <property type="term" value="C:membrane"/>
    <property type="evidence" value="ECO:0007669"/>
    <property type="project" value="UniProtKB-SubCell"/>
</dbReference>
<comment type="caution">
    <text evidence="13">The sequence shown here is derived from an EMBL/GenBank/DDBJ whole genome shotgun (WGS) entry which is preliminary data.</text>
</comment>
<evidence type="ECO:0000256" key="10">
    <source>
        <dbReference type="SAM" id="MobiDB-lite"/>
    </source>
</evidence>
<dbReference type="GO" id="GO:1903037">
    <property type="term" value="P:regulation of leukocyte cell-cell adhesion"/>
    <property type="evidence" value="ECO:0007669"/>
    <property type="project" value="UniProtKB-ARBA"/>
</dbReference>
<evidence type="ECO:0000256" key="7">
    <source>
        <dbReference type="ARBA" id="ARBA00023157"/>
    </source>
</evidence>
<protein>
    <submittedName>
        <fullName evidence="13">Uncharacterized protein</fullName>
    </submittedName>
</protein>
<feature type="domain" description="B30.2/SPRY" evidence="11">
    <location>
        <begin position="354"/>
        <end position="541"/>
    </location>
</feature>
<evidence type="ECO:0000313" key="13">
    <source>
        <dbReference type="EMBL" id="KAL2098038.1"/>
    </source>
</evidence>
<dbReference type="AlphaFoldDB" id="A0ABD1KFX0"/>
<dbReference type="GO" id="GO:0050863">
    <property type="term" value="P:regulation of T cell activation"/>
    <property type="evidence" value="ECO:0007669"/>
    <property type="project" value="UniProtKB-ARBA"/>
</dbReference>
<dbReference type="SMART" id="SM00408">
    <property type="entry name" value="IGc2"/>
    <property type="match status" value="1"/>
</dbReference>
<dbReference type="InterPro" id="IPR003599">
    <property type="entry name" value="Ig_sub"/>
</dbReference>
<dbReference type="PANTHER" id="PTHR24100">
    <property type="entry name" value="BUTYROPHILIN"/>
    <property type="match status" value="1"/>
</dbReference>
<dbReference type="SMART" id="SM00409">
    <property type="entry name" value="IG"/>
    <property type="match status" value="1"/>
</dbReference>
<dbReference type="SUPFAM" id="SSF49899">
    <property type="entry name" value="Concanavalin A-like lectins/glucanases"/>
    <property type="match status" value="1"/>
</dbReference>
<proteinExistence type="inferred from homology"/>
<dbReference type="InterPro" id="IPR013106">
    <property type="entry name" value="Ig_V-set"/>
</dbReference>
<accession>A0ABD1KFX0</accession>
<dbReference type="InterPro" id="IPR003598">
    <property type="entry name" value="Ig_sub2"/>
</dbReference>
<evidence type="ECO:0000256" key="2">
    <source>
        <dbReference type="ARBA" id="ARBA00007591"/>
    </source>
</evidence>
<keyword evidence="14" id="KW-1185">Reference proteome</keyword>
<dbReference type="PROSITE" id="PS50835">
    <property type="entry name" value="IG_LIKE"/>
    <property type="match status" value="2"/>
</dbReference>
<gene>
    <name evidence="13" type="ORF">ACEWY4_007245</name>
</gene>
<dbReference type="Gene3D" id="2.60.40.10">
    <property type="entry name" value="Immunoglobulins"/>
    <property type="match status" value="2"/>
</dbReference>
<evidence type="ECO:0000259" key="11">
    <source>
        <dbReference type="PROSITE" id="PS50188"/>
    </source>
</evidence>
<dbReference type="InterPro" id="IPR001870">
    <property type="entry name" value="B30.2/SPRY"/>
</dbReference>
<dbReference type="InterPro" id="IPR043136">
    <property type="entry name" value="B30.2/SPRY_sf"/>
</dbReference>
<evidence type="ECO:0000256" key="8">
    <source>
        <dbReference type="ARBA" id="ARBA00023180"/>
    </source>
</evidence>
<organism evidence="13 14">
    <name type="scientific">Coilia grayii</name>
    <name type="common">Gray's grenadier anchovy</name>
    <dbReference type="NCBI Taxonomy" id="363190"/>
    <lineage>
        <taxon>Eukaryota</taxon>
        <taxon>Metazoa</taxon>
        <taxon>Chordata</taxon>
        <taxon>Craniata</taxon>
        <taxon>Vertebrata</taxon>
        <taxon>Euteleostomi</taxon>
        <taxon>Actinopterygii</taxon>
        <taxon>Neopterygii</taxon>
        <taxon>Teleostei</taxon>
        <taxon>Clupei</taxon>
        <taxon>Clupeiformes</taxon>
        <taxon>Clupeoidei</taxon>
        <taxon>Engraulidae</taxon>
        <taxon>Coilinae</taxon>
        <taxon>Coilia</taxon>
    </lineage>
</organism>
<dbReference type="InterPro" id="IPR003877">
    <property type="entry name" value="SPRY_dom"/>
</dbReference>
<keyword evidence="9" id="KW-0393">Immunoglobulin domain</keyword>
<dbReference type="InterPro" id="IPR050504">
    <property type="entry name" value="IgSF_BTN/MOG"/>
</dbReference>
<dbReference type="EMBL" id="JBHFQA010000006">
    <property type="protein sequence ID" value="KAL2098038.1"/>
    <property type="molecule type" value="Genomic_DNA"/>
</dbReference>
<evidence type="ECO:0000256" key="6">
    <source>
        <dbReference type="ARBA" id="ARBA00023136"/>
    </source>
</evidence>
<dbReference type="Proteomes" id="UP001591681">
    <property type="component" value="Unassembled WGS sequence"/>
</dbReference>
<evidence type="ECO:0000256" key="5">
    <source>
        <dbReference type="ARBA" id="ARBA00022989"/>
    </source>
</evidence>
<dbReference type="InterPro" id="IPR013320">
    <property type="entry name" value="ConA-like_dom_sf"/>
</dbReference>
<dbReference type="Pfam" id="PF22705">
    <property type="entry name" value="C2-set_3"/>
    <property type="match status" value="1"/>
</dbReference>
<keyword evidence="3" id="KW-0812">Transmembrane</keyword>
<dbReference type="Pfam" id="PF00622">
    <property type="entry name" value="SPRY"/>
    <property type="match status" value="1"/>
</dbReference>
<evidence type="ECO:0000256" key="1">
    <source>
        <dbReference type="ARBA" id="ARBA00004479"/>
    </source>
</evidence>
<dbReference type="PROSITE" id="PS50188">
    <property type="entry name" value="B302_SPRY"/>
    <property type="match status" value="1"/>
</dbReference>
<reference evidence="13 14" key="1">
    <citation type="submission" date="2024-09" db="EMBL/GenBank/DDBJ databases">
        <title>A chromosome-level genome assembly of Gray's grenadier anchovy, Coilia grayii.</title>
        <authorList>
            <person name="Fu Z."/>
        </authorList>
    </citation>
    <scope>NUCLEOTIDE SEQUENCE [LARGE SCALE GENOMIC DNA]</scope>
    <source>
        <strain evidence="13">G4</strain>
        <tissue evidence="13">Muscle</tissue>
    </source>
</reference>
<evidence type="ECO:0000259" key="12">
    <source>
        <dbReference type="PROSITE" id="PS50835"/>
    </source>
</evidence>
<comment type="subcellular location">
    <subcellularLocation>
        <location evidence="1">Membrane</location>
        <topology evidence="1">Single-pass type I membrane protein</topology>
    </subcellularLocation>
</comment>
<dbReference type="InterPro" id="IPR053896">
    <property type="entry name" value="BTN3A2-like_Ig-C"/>
</dbReference>
<feature type="domain" description="Ig-like" evidence="12">
    <location>
        <begin position="162"/>
        <end position="250"/>
    </location>
</feature>
<feature type="compositionally biased region" description="Basic and acidic residues" evidence="10">
    <location>
        <begin position="302"/>
        <end position="315"/>
    </location>
</feature>
<keyword evidence="6" id="KW-0472">Membrane</keyword>
<keyword evidence="7" id="KW-1015">Disulfide bond</keyword>
<sequence length="541" mass="60377">MLKVLCTPSGQDLKVNRYNQMSSRWLCLVLVVLHIEGTKASVSFSIRVPGEKIITSPGDTVTLPCSVTPTFHPDEVRWYRPDKYAIPIIFFKKPPIEKEVAADPQYKGRASLGGALEEGNASLKVENVTVADTGEYICYVQHDSWYEKGHILIEVRVLGSSPLISLTDGGNGQVNVTCISEGWSPQPTLTWTNRKGIEIRKGLHEMHSIDDEGLMTVSCWLLVSPLGSEGYICSVGLSDQEKTESRVALNLSRDQTYVDTQTGAWKDAVIAVLVLGLLGVSLLYIYKKGLIKWPKSLKTNGRNEIEREGENENLKSPEFPPEDTEETPGISPRDVIVLPPVITAPKMEDKGTNTEADVIHMPEWDYVKERKETLSLISDKVPPSLKVVKGKTVSCPQPERIHGHDKAFPHVLCKLDKDSLYWEVVIKKPAEKQSWYVGVCSDIKRTNIVPLTPMNGFWVLQYEKGTGLFVNTEPPCLVPTTKPFEKLGVFFSRKDKDTYTLSFYNADKGWPLCSFKCFKERGTLLGLLSPGVRDTHPLAIC</sequence>
<dbReference type="InterPro" id="IPR013783">
    <property type="entry name" value="Ig-like_fold"/>
</dbReference>
<dbReference type="Gene3D" id="2.60.120.920">
    <property type="match status" value="1"/>
</dbReference>
<feature type="domain" description="Ig-like" evidence="12">
    <location>
        <begin position="40"/>
        <end position="144"/>
    </location>
</feature>
<dbReference type="SUPFAM" id="SSF48726">
    <property type="entry name" value="Immunoglobulin"/>
    <property type="match status" value="2"/>
</dbReference>
<comment type="similarity">
    <text evidence="2">Belongs to the immunoglobulin superfamily. BTN/MOG family.</text>
</comment>
<feature type="region of interest" description="Disordered" evidence="10">
    <location>
        <begin position="302"/>
        <end position="331"/>
    </location>
</feature>
<evidence type="ECO:0000256" key="9">
    <source>
        <dbReference type="ARBA" id="ARBA00023319"/>
    </source>
</evidence>
<dbReference type="PANTHER" id="PTHR24100:SF149">
    <property type="entry name" value="BG-LIKE ANTIGEN 1-RELATED"/>
    <property type="match status" value="1"/>
</dbReference>
<evidence type="ECO:0000256" key="3">
    <source>
        <dbReference type="ARBA" id="ARBA00022692"/>
    </source>
</evidence>
<evidence type="ECO:0000313" key="14">
    <source>
        <dbReference type="Proteomes" id="UP001591681"/>
    </source>
</evidence>
<dbReference type="InterPro" id="IPR007110">
    <property type="entry name" value="Ig-like_dom"/>
</dbReference>
<keyword evidence="4" id="KW-0732">Signal</keyword>
<keyword evidence="5" id="KW-1133">Transmembrane helix</keyword>
<dbReference type="FunFam" id="2.60.40.10:FF:000142">
    <property type="entry name" value="V-set domain-containing T-cell activation inhibitor 1"/>
    <property type="match status" value="1"/>
</dbReference>
<dbReference type="InterPro" id="IPR036179">
    <property type="entry name" value="Ig-like_dom_sf"/>
</dbReference>